<dbReference type="EC" id="3.6.-.-" evidence="6"/>
<sequence length="460" mass="51391">MKETIAAISTSLGEGAIGIVRMSGDEAFLIADKIVKLANRKKIVDIKSHTISYGHAINPKTSETIEEVMLVKMKAPKTYTREDIVEINCHGGIVTIQKILELCLQNGARMAEPGEFTKRAFLNGRIDLSQAEAVIDFIKSKTEEASTIANSQMQGRLSNLIKNLRKKLLDIITVIEVNIDYPEYDDLEKETTKTVLEKSVSIKKELESLLETSKQGKIIKEGLNTAIIGRPNVGKSSLLNNLLQENKAIVTDVAGTTRDILEEYVNIKGVPLKLIDTAGIRETDDIVEKIGVERSKETIKKADLVLFLLNSNEKLTEKDIELFNMIKNKETIVILNKQDLEKKIEIDKVKKLIKNATLIETSMTTYKGIEELEKGIKDKFFGGNIRAKDVTYISNARQKILIEKALKSLNEAINSAKQGLEIDMVLIDYKNCFTFLGEIIGANANEELLNELFSRFCLGK</sequence>
<dbReference type="InterPro" id="IPR027368">
    <property type="entry name" value="MnmE_dom2"/>
</dbReference>
<dbReference type="CDD" id="cd04164">
    <property type="entry name" value="trmE"/>
    <property type="match status" value="1"/>
</dbReference>
<dbReference type="Gene3D" id="1.20.120.430">
    <property type="entry name" value="tRNA modification GTPase MnmE domain 2"/>
    <property type="match status" value="1"/>
</dbReference>
<feature type="binding site" evidence="6">
    <location>
        <position position="253"/>
    </location>
    <ligand>
        <name>K(+)</name>
        <dbReference type="ChEBI" id="CHEBI:29103"/>
    </ligand>
</feature>
<keyword evidence="6" id="KW-0460">Magnesium</keyword>
<feature type="binding site" evidence="6">
    <location>
        <begin position="232"/>
        <end position="237"/>
    </location>
    <ligand>
        <name>GTP</name>
        <dbReference type="ChEBI" id="CHEBI:37565"/>
    </ligand>
</feature>
<keyword evidence="3 6" id="KW-0547">Nucleotide-binding</keyword>
<dbReference type="InterPro" id="IPR006073">
    <property type="entry name" value="GTP-bd"/>
</dbReference>
<feature type="binding site" evidence="6">
    <location>
        <begin position="276"/>
        <end position="279"/>
    </location>
    <ligand>
        <name>GTP</name>
        <dbReference type="ChEBI" id="CHEBI:37565"/>
    </ligand>
</feature>
<keyword evidence="4 6" id="KW-0630">Potassium</keyword>
<feature type="binding site" evidence="6">
    <location>
        <position position="256"/>
    </location>
    <ligand>
        <name>K(+)</name>
        <dbReference type="ChEBI" id="CHEBI:29103"/>
    </ligand>
</feature>
<dbReference type="Pfam" id="PF10396">
    <property type="entry name" value="TrmE_N"/>
    <property type="match status" value="1"/>
</dbReference>
<dbReference type="SUPFAM" id="SSF52540">
    <property type="entry name" value="P-loop containing nucleoside triphosphate hydrolases"/>
    <property type="match status" value="1"/>
</dbReference>
<evidence type="ECO:0000256" key="1">
    <source>
        <dbReference type="ARBA" id="ARBA00011043"/>
    </source>
</evidence>
<keyword evidence="6" id="KW-0378">Hydrolase</keyword>
<keyword evidence="5 6" id="KW-0342">GTP-binding</keyword>
<dbReference type="PANTHER" id="PTHR42714">
    <property type="entry name" value="TRNA MODIFICATION GTPASE GTPBP3"/>
    <property type="match status" value="1"/>
</dbReference>
<dbReference type="HAMAP" id="MF_00379">
    <property type="entry name" value="GTPase_MnmE"/>
    <property type="match status" value="1"/>
</dbReference>
<dbReference type="InterPro" id="IPR005225">
    <property type="entry name" value="Small_GTP-bd"/>
</dbReference>
<name>A0ABR5TKW0_9BACL</name>
<keyword evidence="6" id="KW-0479">Metal-binding</keyword>
<feature type="binding site" evidence="6">
    <location>
        <begin position="251"/>
        <end position="257"/>
    </location>
    <ligand>
        <name>GTP</name>
        <dbReference type="ChEBI" id="CHEBI:37565"/>
    </ligand>
</feature>
<dbReference type="NCBIfam" id="TIGR00231">
    <property type="entry name" value="small_GTP"/>
    <property type="match status" value="1"/>
</dbReference>
<comment type="function">
    <text evidence="6">Exhibits a very high intrinsic GTPase hydrolysis rate. Involved in the addition of a carboxymethylaminomethyl (cmnm) group at the wobble position (U34) of certain tRNAs, forming tRNA-cmnm(5)s(2)U34.</text>
</comment>
<dbReference type="Gene3D" id="3.40.50.300">
    <property type="entry name" value="P-loop containing nucleotide triphosphate hydrolases"/>
    <property type="match status" value="1"/>
</dbReference>
<evidence type="ECO:0000313" key="10">
    <source>
        <dbReference type="Proteomes" id="UP000070467"/>
    </source>
</evidence>
<dbReference type="InterPro" id="IPR027266">
    <property type="entry name" value="TrmE/GcvT-like"/>
</dbReference>
<accession>A0ABR5TKW0</accession>
<comment type="subcellular location">
    <subcellularLocation>
        <location evidence="6">Cytoplasm</location>
    </subcellularLocation>
</comment>
<keyword evidence="2 6" id="KW-0819">tRNA processing</keyword>
<proteinExistence type="inferred from homology"/>
<feature type="binding site" evidence="6">
    <location>
        <position position="21"/>
    </location>
    <ligand>
        <name>(6S)-5-formyl-5,6,7,8-tetrahydrofolate</name>
        <dbReference type="ChEBI" id="CHEBI:57457"/>
    </ligand>
</feature>
<comment type="caution">
    <text evidence="6">Lacks conserved residue(s) required for the propagation of feature annotation.</text>
</comment>
<feature type="binding site" evidence="6">
    <location>
        <position position="257"/>
    </location>
    <ligand>
        <name>Mg(2+)</name>
        <dbReference type="ChEBI" id="CHEBI:18420"/>
    </ligand>
</feature>
<comment type="subunit">
    <text evidence="6">Homodimer. Heterotetramer of two MnmE and two MnmG subunits.</text>
</comment>
<dbReference type="Proteomes" id="UP000070467">
    <property type="component" value="Unassembled WGS sequence"/>
</dbReference>
<feature type="binding site" evidence="6">
    <location>
        <position position="125"/>
    </location>
    <ligand>
        <name>(6S)-5-formyl-5,6,7,8-tetrahydrofolate</name>
        <dbReference type="ChEBI" id="CHEBI:57457"/>
    </ligand>
</feature>
<dbReference type="PROSITE" id="PS51709">
    <property type="entry name" value="G_TRME"/>
    <property type="match status" value="1"/>
</dbReference>
<organism evidence="9 10">
    <name type="scientific">Gemelliphila asaccharolytica</name>
    <dbReference type="NCBI Taxonomy" id="502393"/>
    <lineage>
        <taxon>Bacteria</taxon>
        <taxon>Bacillati</taxon>
        <taxon>Bacillota</taxon>
        <taxon>Bacilli</taxon>
        <taxon>Bacillales</taxon>
        <taxon>Gemellaceae</taxon>
        <taxon>Gemelliphila</taxon>
    </lineage>
</organism>
<dbReference type="InterPro" id="IPR018948">
    <property type="entry name" value="GTP-bd_TrmE_N"/>
</dbReference>
<dbReference type="PRINTS" id="PR00449">
    <property type="entry name" value="RASTRNSFRMNG"/>
</dbReference>
<dbReference type="NCBIfam" id="TIGR00450">
    <property type="entry name" value="mnmE_trmE_thdF"/>
    <property type="match status" value="1"/>
</dbReference>
<feature type="binding site" evidence="6">
    <location>
        <position position="236"/>
    </location>
    <ligand>
        <name>Mg(2+)</name>
        <dbReference type="ChEBI" id="CHEBI:18420"/>
    </ligand>
</feature>
<gene>
    <name evidence="6" type="primary">mnmE</name>
    <name evidence="6" type="synonym">trmE</name>
    <name evidence="9" type="ORF">HMPREF1871_01093</name>
</gene>
<dbReference type="Pfam" id="PF01926">
    <property type="entry name" value="MMR_HSR1"/>
    <property type="match status" value="1"/>
</dbReference>
<evidence type="ECO:0000256" key="3">
    <source>
        <dbReference type="ARBA" id="ARBA00022741"/>
    </source>
</evidence>
<evidence type="ECO:0000256" key="7">
    <source>
        <dbReference type="RuleBase" id="RU003313"/>
    </source>
</evidence>
<comment type="caution">
    <text evidence="9">The sequence shown here is derived from an EMBL/GenBank/DDBJ whole genome shotgun (WGS) entry which is preliminary data.</text>
</comment>
<feature type="binding site" evidence="6">
    <location>
        <position position="460"/>
    </location>
    <ligand>
        <name>(6S)-5-formyl-5,6,7,8-tetrahydrofolate</name>
        <dbReference type="ChEBI" id="CHEBI:57457"/>
    </ligand>
</feature>
<dbReference type="CDD" id="cd14858">
    <property type="entry name" value="TrmE_N"/>
    <property type="match status" value="1"/>
</dbReference>
<dbReference type="InterPro" id="IPR004520">
    <property type="entry name" value="GTPase_MnmE"/>
</dbReference>
<feature type="binding site" evidence="6">
    <location>
        <position position="232"/>
    </location>
    <ligand>
        <name>K(+)</name>
        <dbReference type="ChEBI" id="CHEBI:29103"/>
    </ligand>
</feature>
<dbReference type="Pfam" id="PF12631">
    <property type="entry name" value="MnmE_helical"/>
    <property type="match status" value="1"/>
</dbReference>
<dbReference type="InterPro" id="IPR027417">
    <property type="entry name" value="P-loop_NTPase"/>
</dbReference>
<keyword evidence="6" id="KW-0963">Cytoplasm</keyword>
<evidence type="ECO:0000259" key="8">
    <source>
        <dbReference type="PROSITE" id="PS51709"/>
    </source>
</evidence>
<evidence type="ECO:0000313" key="9">
    <source>
        <dbReference type="EMBL" id="KXB56406.1"/>
    </source>
</evidence>
<feature type="domain" description="TrmE-type G" evidence="8">
    <location>
        <begin position="222"/>
        <end position="381"/>
    </location>
</feature>
<evidence type="ECO:0000256" key="2">
    <source>
        <dbReference type="ARBA" id="ARBA00022694"/>
    </source>
</evidence>
<comment type="similarity">
    <text evidence="1 6 7">Belongs to the TRAFAC class TrmE-Era-EngA-EngB-Septin-like GTPase superfamily. TrmE GTPase family.</text>
</comment>
<evidence type="ECO:0000256" key="5">
    <source>
        <dbReference type="ARBA" id="ARBA00023134"/>
    </source>
</evidence>
<protein>
    <recommendedName>
        <fullName evidence="6">tRNA modification GTPase MnmE</fullName>
        <ecNumber evidence="6">3.6.-.-</ecNumber>
    </recommendedName>
</protein>
<evidence type="ECO:0000256" key="4">
    <source>
        <dbReference type="ARBA" id="ARBA00022958"/>
    </source>
</evidence>
<feature type="binding site" evidence="6">
    <location>
        <position position="86"/>
    </location>
    <ligand>
        <name>(6S)-5-formyl-5,6,7,8-tetrahydrofolate</name>
        <dbReference type="ChEBI" id="CHEBI:57457"/>
    </ligand>
</feature>
<dbReference type="EMBL" id="LSDB01000058">
    <property type="protein sequence ID" value="KXB56406.1"/>
    <property type="molecule type" value="Genomic_DNA"/>
</dbReference>
<dbReference type="InterPro" id="IPR031168">
    <property type="entry name" value="G_TrmE"/>
</dbReference>
<dbReference type="PANTHER" id="PTHR42714:SF2">
    <property type="entry name" value="TRNA MODIFICATION GTPASE GTPBP3, MITOCHONDRIAL"/>
    <property type="match status" value="1"/>
</dbReference>
<dbReference type="RefSeq" id="WP_066130835.1">
    <property type="nucleotide sequence ID" value="NZ_KQ959904.1"/>
</dbReference>
<dbReference type="PROSITE" id="PS50890">
    <property type="entry name" value="PUA"/>
    <property type="match status" value="1"/>
</dbReference>
<reference evidence="9 10" key="1">
    <citation type="submission" date="2016-01" db="EMBL/GenBank/DDBJ databases">
        <authorList>
            <person name="Mitreva M."/>
            <person name="Pepin K.H."/>
            <person name="Mihindukulasuriya K.A."/>
            <person name="Fulton R."/>
            <person name="Fronick C."/>
            <person name="O'Laughlin M."/>
            <person name="Miner T."/>
            <person name="Herter B."/>
            <person name="Rosa B.A."/>
            <person name="Cordes M."/>
            <person name="Tomlinson C."/>
            <person name="Wollam A."/>
            <person name="Palsikar V.B."/>
            <person name="Mardis E.R."/>
            <person name="Wilson R.K."/>
        </authorList>
    </citation>
    <scope>NUCLEOTIDE SEQUENCE [LARGE SCALE GENOMIC DNA]</scope>
    <source>
        <strain evidence="9 10">KA00071</strain>
    </source>
</reference>
<dbReference type="InterPro" id="IPR025867">
    <property type="entry name" value="MnmE_helical"/>
</dbReference>
<comment type="cofactor">
    <cofactor evidence="6">
        <name>K(+)</name>
        <dbReference type="ChEBI" id="CHEBI:29103"/>
    </cofactor>
    <text evidence="6">Binds 1 potassium ion per subunit.</text>
</comment>
<dbReference type="Gene3D" id="3.30.1360.120">
    <property type="entry name" value="Probable tRNA modification gtpase trme, domain 1"/>
    <property type="match status" value="1"/>
</dbReference>
<keyword evidence="10" id="KW-1185">Reference proteome</keyword>
<feature type="binding site" evidence="6">
    <location>
        <position position="251"/>
    </location>
    <ligand>
        <name>K(+)</name>
        <dbReference type="ChEBI" id="CHEBI:29103"/>
    </ligand>
</feature>
<evidence type="ECO:0000256" key="6">
    <source>
        <dbReference type="HAMAP-Rule" id="MF_00379"/>
    </source>
</evidence>